<evidence type="ECO:0000256" key="1">
    <source>
        <dbReference type="SAM" id="Phobius"/>
    </source>
</evidence>
<organism evidence="2 3">
    <name type="scientific">Triparma laevis f. inornata</name>
    <dbReference type="NCBI Taxonomy" id="1714386"/>
    <lineage>
        <taxon>Eukaryota</taxon>
        <taxon>Sar</taxon>
        <taxon>Stramenopiles</taxon>
        <taxon>Ochrophyta</taxon>
        <taxon>Bolidophyceae</taxon>
        <taxon>Parmales</taxon>
        <taxon>Triparmaceae</taxon>
        <taxon>Triparma</taxon>
    </lineage>
</organism>
<evidence type="ECO:0000313" key="2">
    <source>
        <dbReference type="EMBL" id="GMH98555.1"/>
    </source>
</evidence>
<dbReference type="AlphaFoldDB" id="A0A9W7F1G9"/>
<dbReference type="Proteomes" id="UP001162640">
    <property type="component" value="Unassembled WGS sequence"/>
</dbReference>
<sequence length="64" mass="7402">LAIFETYLCLTYHIPYPFFFISTLILLTLEKLLLNSLITESIVRAFSPVLNSFQALRDERFSGT</sequence>
<protein>
    <submittedName>
        <fullName evidence="2">Uncharacterized protein</fullName>
    </submittedName>
</protein>
<keyword evidence="1" id="KW-0472">Membrane</keyword>
<accession>A0A9W7F1G9</accession>
<dbReference type="EMBL" id="BLQM01000874">
    <property type="protein sequence ID" value="GMH98555.1"/>
    <property type="molecule type" value="Genomic_DNA"/>
</dbReference>
<name>A0A9W7F1G9_9STRA</name>
<feature type="transmembrane region" description="Helical" evidence="1">
    <location>
        <begin position="14"/>
        <end position="34"/>
    </location>
</feature>
<keyword evidence="1" id="KW-1133">Transmembrane helix</keyword>
<keyword evidence="1" id="KW-0812">Transmembrane</keyword>
<reference evidence="3" key="1">
    <citation type="journal article" date="2023" name="Commun. Biol.">
        <title>Genome analysis of Parmales, the sister group of diatoms, reveals the evolutionary specialization of diatoms from phago-mixotrophs to photoautotrophs.</title>
        <authorList>
            <person name="Ban H."/>
            <person name="Sato S."/>
            <person name="Yoshikawa S."/>
            <person name="Yamada K."/>
            <person name="Nakamura Y."/>
            <person name="Ichinomiya M."/>
            <person name="Sato N."/>
            <person name="Blanc-Mathieu R."/>
            <person name="Endo H."/>
            <person name="Kuwata A."/>
            <person name="Ogata H."/>
        </authorList>
    </citation>
    <scope>NUCLEOTIDE SEQUENCE [LARGE SCALE GENOMIC DNA]</scope>
</reference>
<evidence type="ECO:0000313" key="3">
    <source>
        <dbReference type="Proteomes" id="UP001162640"/>
    </source>
</evidence>
<gene>
    <name evidence="2" type="ORF">TL16_g13416</name>
</gene>
<comment type="caution">
    <text evidence="2">The sequence shown here is derived from an EMBL/GenBank/DDBJ whole genome shotgun (WGS) entry which is preliminary data.</text>
</comment>
<feature type="non-terminal residue" evidence="2">
    <location>
        <position position="1"/>
    </location>
</feature>
<proteinExistence type="predicted"/>
<feature type="non-terminal residue" evidence="2">
    <location>
        <position position="64"/>
    </location>
</feature>